<organism evidence="1 2">
    <name type="scientific">Vibrio phage NF</name>
    <dbReference type="NCBI Taxonomy" id="2686202"/>
    <lineage>
        <taxon>Viruses</taxon>
        <taxon>Duplodnaviria</taxon>
        <taxon>Heunggongvirae</taxon>
        <taxon>Uroviricota</taxon>
        <taxon>Caudoviricetes</taxon>
        <taxon>Enfavirus</taxon>
        <taxon>Enfavirus NF</taxon>
    </lineage>
</organism>
<protein>
    <submittedName>
        <fullName evidence="1">Uncharacterized protein</fullName>
    </submittedName>
</protein>
<dbReference type="GeneID" id="77925371"/>
<evidence type="ECO:0000313" key="1">
    <source>
        <dbReference type="EMBL" id="QGZ13294.1"/>
    </source>
</evidence>
<dbReference type="EMBL" id="MN812722">
    <property type="protein sequence ID" value="QGZ13294.1"/>
    <property type="molecule type" value="Genomic_DNA"/>
</dbReference>
<reference evidence="1" key="1">
    <citation type="submission" date="2019-12" db="EMBL/GenBank/DDBJ databases">
        <title>Isolation and complete genomic sequence of bacteriophage NF: A novel Vibrio alginolyticus phage isolated from the coastal water of Qingdao, China.</title>
        <authorList>
            <person name="Zhang X."/>
        </authorList>
    </citation>
    <scope>NUCLEOTIDE SEQUENCE [LARGE SCALE GENOMIC DNA]</scope>
</reference>
<name>A0A6B9J593_9CAUD</name>
<dbReference type="RefSeq" id="YP_010649736.1">
    <property type="nucleotide sequence ID" value="NC_070773.1"/>
</dbReference>
<dbReference type="KEGG" id="vg:77925371"/>
<sequence>MKAKQVIEQALNRLLDEHDEDPRSPLIRDLQRLLDEPETLPDTEIELTATLKPNGFYHVQDQHGRTLKGVKSVAVFPEQSGQTVFQVNL</sequence>
<accession>A0A6B9J593</accession>
<dbReference type="Proteomes" id="UP000435913">
    <property type="component" value="Segment"/>
</dbReference>
<keyword evidence="2" id="KW-1185">Reference proteome</keyword>
<evidence type="ECO:0000313" key="2">
    <source>
        <dbReference type="Proteomes" id="UP000435913"/>
    </source>
</evidence>
<proteinExistence type="predicted"/>